<evidence type="ECO:0000259" key="1">
    <source>
        <dbReference type="Pfam" id="PF23500"/>
    </source>
</evidence>
<dbReference type="InterPro" id="IPR013428">
    <property type="entry name" value="Membrane-bound_put_N"/>
</dbReference>
<accession>A0A4R3KWZ2</accession>
<dbReference type="Gene3D" id="2.60.40.420">
    <property type="entry name" value="Cupredoxins - blue copper proteins"/>
    <property type="match status" value="1"/>
</dbReference>
<dbReference type="InterPro" id="IPR016024">
    <property type="entry name" value="ARM-type_fold"/>
</dbReference>
<evidence type="ECO:0000313" key="3">
    <source>
        <dbReference type="Proteomes" id="UP000295807"/>
    </source>
</evidence>
<dbReference type="PROSITE" id="PS51257">
    <property type="entry name" value="PROKAR_LIPOPROTEIN"/>
    <property type="match status" value="1"/>
</dbReference>
<dbReference type="SUPFAM" id="SSF49503">
    <property type="entry name" value="Cupredoxins"/>
    <property type="match status" value="1"/>
</dbReference>
<dbReference type="OrthoDB" id="9811395at2"/>
<feature type="domain" description="DUF7133" evidence="1">
    <location>
        <begin position="352"/>
        <end position="726"/>
    </location>
</feature>
<dbReference type="Gene3D" id="1.25.10.10">
    <property type="entry name" value="Leucine-rich Repeat Variant"/>
    <property type="match status" value="1"/>
</dbReference>
<dbReference type="InterPro" id="IPR011989">
    <property type="entry name" value="ARM-like"/>
</dbReference>
<dbReference type="Pfam" id="PF23500">
    <property type="entry name" value="DUF7133"/>
    <property type="match status" value="1"/>
</dbReference>
<evidence type="ECO:0000313" key="2">
    <source>
        <dbReference type="EMBL" id="TCS88441.1"/>
    </source>
</evidence>
<dbReference type="InterPro" id="IPR011042">
    <property type="entry name" value="6-blade_b-propeller_TolB-like"/>
</dbReference>
<dbReference type="EMBL" id="SMAD01000003">
    <property type="protein sequence ID" value="TCS88441.1"/>
    <property type="molecule type" value="Genomic_DNA"/>
</dbReference>
<organism evidence="2 3">
    <name type="scientific">Anseongella ginsenosidimutans</name>
    <dbReference type="NCBI Taxonomy" id="496056"/>
    <lineage>
        <taxon>Bacteria</taxon>
        <taxon>Pseudomonadati</taxon>
        <taxon>Bacteroidota</taxon>
        <taxon>Sphingobacteriia</taxon>
        <taxon>Sphingobacteriales</taxon>
        <taxon>Sphingobacteriaceae</taxon>
        <taxon>Anseongella</taxon>
    </lineage>
</organism>
<dbReference type="InterPro" id="IPR055557">
    <property type="entry name" value="DUF7133"/>
</dbReference>
<protein>
    <submittedName>
        <fullName evidence="2">Putative membrane-bound dehydrogenase-like protein</fullName>
    </submittedName>
</protein>
<reference evidence="2 3" key="1">
    <citation type="submission" date="2019-03" db="EMBL/GenBank/DDBJ databases">
        <title>Genomic Encyclopedia of Type Strains, Phase IV (KMG-IV): sequencing the most valuable type-strain genomes for metagenomic binning, comparative biology and taxonomic classification.</title>
        <authorList>
            <person name="Goeker M."/>
        </authorList>
    </citation>
    <scope>NUCLEOTIDE SEQUENCE [LARGE SCALE GENOMIC DNA]</scope>
    <source>
        <strain evidence="2 3">DSM 21100</strain>
    </source>
</reference>
<dbReference type="AlphaFoldDB" id="A0A4R3KWZ2"/>
<dbReference type="Proteomes" id="UP000295807">
    <property type="component" value="Unassembled WGS sequence"/>
</dbReference>
<dbReference type="NCBIfam" id="TIGR02604">
    <property type="entry name" value="Piru_Ver_Nterm"/>
    <property type="match status" value="1"/>
</dbReference>
<comment type="caution">
    <text evidence="2">The sequence shown here is derived from an EMBL/GenBank/DDBJ whole genome shotgun (WGS) entry which is preliminary data.</text>
</comment>
<dbReference type="PANTHER" id="PTHR33546:SF1">
    <property type="entry name" value="LARGE, MULTIFUNCTIONAL SECRETED PROTEIN"/>
    <property type="match status" value="1"/>
</dbReference>
<sequence>MNLTRKRITFIALLFSACIQSGCVMKKEKAEKDTIDREYVLNSKMTGYTGVGGDIDGVRNPVLRAKKGERVKITLINGELMAHDIVMEKLGLRSEPVVEEGDTAVIEFEALEDDVYFCSIPGHRQMMNGRFEIVESFEKTISDVGYSPRKNGKPLNLGFERASLADWKAEGSAFSAKSVAFDPAPWYPDSMELKQSGDYYVTSGGTNNYVATGVLTSETFEIAAPWASFKVTGGALEGTRVELVLAGQDTAFFEISGPVNVGHIAGKTQGVFRPVVVNLEPYMGKEMFIRLVDEETGKVPEIHYIGDNKWSHISFDDFRFHKERPEYVRELSPADIIILPERDVVEHAGLSGEEAVKAMTLPEGFSISLAASEPEITKPIAMAMDDRGRLWVVESHTYPVRAEEGKGGDQILIFEDTDGNGSLDSRKLFIDGLNLVSGIEVGFGGVWVGAAPYFMYIPIDETGDAPAGEPQILLDGFGYEDTHETMNTFKWGPDGWLYGTHGVFTHSRVGKPGTPDEERVGLNAGVWRYHPTRHEFEVFAHGTSNPWGIDFNDYGHTFVTVCVIPHLFHMIQGGRYFRQGGKHFNPYTYDDIETIADHVHWLGDSGPHAGNFRSAAAGGGHAHAGAMFYLGNEHWGLDRNSIFMNNIHGHRVNQDKISRSGSGYTASHGEDFILTNDSWSLWLNFQIAPSGSIFVHDWYDQNQCHNPNPDVHNKTLGRIYKISHKEDKWVKVDLSKKTDLELVELQLHENEWYVRHARRLLQERKAGGEVHQALWKILNENPDVTRKLRALWALHVTGGISEQQFLELLDNKDEYVRSWAIQLMAEDKKVPAGAVARLEQMAANDESALVRLYIASAVQRMDPAQCWTILENLCSHEEDFEDHNLPLIVWYALEPMVELDAQRAIDIAKEAALPNLLTYTVQRLGATEDKSAAMTILNKTRQELQAQDDLREDQAAAIAVIEQIASGGE</sequence>
<proteinExistence type="predicted"/>
<dbReference type="SUPFAM" id="SSF48371">
    <property type="entry name" value="ARM repeat"/>
    <property type="match status" value="1"/>
</dbReference>
<dbReference type="PANTHER" id="PTHR33546">
    <property type="entry name" value="LARGE, MULTIFUNCTIONAL SECRETED PROTEIN-RELATED"/>
    <property type="match status" value="1"/>
</dbReference>
<dbReference type="Gene3D" id="2.120.10.30">
    <property type="entry name" value="TolB, C-terminal domain"/>
    <property type="match status" value="1"/>
</dbReference>
<dbReference type="CDD" id="cd00920">
    <property type="entry name" value="Cupredoxin"/>
    <property type="match status" value="1"/>
</dbReference>
<keyword evidence="3" id="KW-1185">Reference proteome</keyword>
<dbReference type="SUPFAM" id="SSF50952">
    <property type="entry name" value="Soluble quinoprotein glucose dehydrogenase"/>
    <property type="match status" value="1"/>
</dbReference>
<name>A0A4R3KWZ2_9SPHI</name>
<dbReference type="InterPro" id="IPR011041">
    <property type="entry name" value="Quinoprot_gluc/sorb_DH_b-prop"/>
</dbReference>
<dbReference type="InterPro" id="IPR008972">
    <property type="entry name" value="Cupredoxin"/>
</dbReference>
<gene>
    <name evidence="2" type="ORF">EDD80_103306</name>
</gene>